<dbReference type="RefSeq" id="WP_382379516.1">
    <property type="nucleotide sequence ID" value="NZ_JBHRZI010000045.1"/>
</dbReference>
<keyword evidence="1" id="KW-1133">Transmembrane helix</keyword>
<evidence type="ECO:0000313" key="3">
    <source>
        <dbReference type="Proteomes" id="UP001595690"/>
    </source>
</evidence>
<feature type="transmembrane region" description="Helical" evidence="1">
    <location>
        <begin position="53"/>
        <end position="76"/>
    </location>
</feature>
<evidence type="ECO:0000256" key="1">
    <source>
        <dbReference type="SAM" id="Phobius"/>
    </source>
</evidence>
<dbReference type="EMBL" id="JBHRZI010000045">
    <property type="protein sequence ID" value="MFC3898022.1"/>
    <property type="molecule type" value="Genomic_DNA"/>
</dbReference>
<accession>A0ABV8C7G4</accession>
<keyword evidence="1" id="KW-0472">Membrane</keyword>
<protein>
    <recommendedName>
        <fullName evidence="4">Holin-X, holin superfamily III</fullName>
    </recommendedName>
</protein>
<evidence type="ECO:0000313" key="2">
    <source>
        <dbReference type="EMBL" id="MFC3898022.1"/>
    </source>
</evidence>
<keyword evidence="3" id="KW-1185">Reference proteome</keyword>
<reference evidence="3" key="1">
    <citation type="journal article" date="2019" name="Int. J. Syst. Evol. Microbiol.">
        <title>The Global Catalogue of Microorganisms (GCM) 10K type strain sequencing project: providing services to taxonomists for standard genome sequencing and annotation.</title>
        <authorList>
            <consortium name="The Broad Institute Genomics Platform"/>
            <consortium name="The Broad Institute Genome Sequencing Center for Infectious Disease"/>
            <person name="Wu L."/>
            <person name="Ma J."/>
        </authorList>
    </citation>
    <scope>NUCLEOTIDE SEQUENCE [LARGE SCALE GENOMIC DNA]</scope>
    <source>
        <strain evidence="3">CGMCC 4.7405</strain>
    </source>
</reference>
<feature type="transmembrane region" description="Helical" evidence="1">
    <location>
        <begin position="82"/>
        <end position="100"/>
    </location>
</feature>
<gene>
    <name evidence="2" type="ORF">ACFOWZ_41700</name>
</gene>
<keyword evidence="1" id="KW-0812">Transmembrane</keyword>
<dbReference type="Proteomes" id="UP001595690">
    <property type="component" value="Unassembled WGS sequence"/>
</dbReference>
<name>A0ABV8C7G4_9PSEU</name>
<evidence type="ECO:0008006" key="4">
    <source>
        <dbReference type="Google" id="ProtNLM"/>
    </source>
</evidence>
<organism evidence="2 3">
    <name type="scientific">Lentzea rhizosphaerae</name>
    <dbReference type="NCBI Taxonomy" id="2041025"/>
    <lineage>
        <taxon>Bacteria</taxon>
        <taxon>Bacillati</taxon>
        <taxon>Actinomycetota</taxon>
        <taxon>Actinomycetes</taxon>
        <taxon>Pseudonocardiales</taxon>
        <taxon>Pseudonocardiaceae</taxon>
        <taxon>Lentzea</taxon>
    </lineage>
</organism>
<proteinExistence type="predicted"/>
<comment type="caution">
    <text evidence="2">The sequence shown here is derived from an EMBL/GenBank/DDBJ whole genome shotgun (WGS) entry which is preliminary data.</text>
</comment>
<sequence>MTEVGTRVLDAAAVKAVATQLSDAIEKGRRQDRGLWRAVQNEVDRRTGFGPRYLPSSSALVILAVLVVGGTTGFLWAAASRNWVACALFVVLTTLGVFLLDQVRLMQLREDALKAGLYVSAVSAVDES</sequence>